<sequence>MMDLDEYEDLPETISAAQVEVLVDVFINEQRSGSGKDWFAKLEILADKQWHTYSEPSLSVREKVTSWILEAWEDSDDFLELAMGVAYSFCLRKQVFERAFVAYNGSQKVEFAEMLENSPGDNMDAYWSLRNL</sequence>
<proteinExistence type="predicted"/>
<dbReference type="Proteomes" id="UP001064632">
    <property type="component" value="Chromosome"/>
</dbReference>
<organism evidence="1 2">
    <name type="scientific">Tahibacter amnicola</name>
    <dbReference type="NCBI Taxonomy" id="2976241"/>
    <lineage>
        <taxon>Bacteria</taxon>
        <taxon>Pseudomonadati</taxon>
        <taxon>Pseudomonadota</taxon>
        <taxon>Gammaproteobacteria</taxon>
        <taxon>Lysobacterales</taxon>
        <taxon>Rhodanobacteraceae</taxon>
        <taxon>Tahibacter</taxon>
    </lineage>
</organism>
<evidence type="ECO:0008006" key="3">
    <source>
        <dbReference type="Google" id="ProtNLM"/>
    </source>
</evidence>
<evidence type="ECO:0000313" key="2">
    <source>
        <dbReference type="Proteomes" id="UP001064632"/>
    </source>
</evidence>
<reference evidence="1" key="1">
    <citation type="submission" date="2022-09" db="EMBL/GenBank/DDBJ databases">
        <title>Tahibacter sp. nov., isolated from a fresh water.</title>
        <authorList>
            <person name="Baek J.H."/>
            <person name="Lee J.K."/>
            <person name="Kim J.M."/>
            <person name="Jeon C.O."/>
        </authorList>
    </citation>
    <scope>NUCLEOTIDE SEQUENCE</scope>
    <source>
        <strain evidence="1">W38</strain>
    </source>
</reference>
<evidence type="ECO:0000313" key="1">
    <source>
        <dbReference type="EMBL" id="UXI70446.1"/>
    </source>
</evidence>
<name>A0ABY6BKB1_9GAMM</name>
<dbReference type="EMBL" id="CP104694">
    <property type="protein sequence ID" value="UXI70446.1"/>
    <property type="molecule type" value="Genomic_DNA"/>
</dbReference>
<keyword evidence="2" id="KW-1185">Reference proteome</keyword>
<protein>
    <recommendedName>
        <fullName evidence="3">DUF4240 domain-containing protein</fullName>
    </recommendedName>
</protein>
<accession>A0ABY6BKB1</accession>
<gene>
    <name evidence="1" type="ORF">N4264_12660</name>
</gene>
<dbReference type="RefSeq" id="WP_261697394.1">
    <property type="nucleotide sequence ID" value="NZ_CP104694.1"/>
</dbReference>